<keyword evidence="2" id="KW-0328">Glycosyltransferase</keyword>
<feature type="domain" description="Glycosyltransferase 2-like" evidence="5">
    <location>
        <begin position="8"/>
        <end position="174"/>
    </location>
</feature>
<keyword evidence="3" id="KW-0808">Transferase</keyword>
<keyword evidence="4" id="KW-1133">Transmembrane helix</keyword>
<keyword evidence="4" id="KW-0472">Membrane</keyword>
<feature type="transmembrane region" description="Helical" evidence="4">
    <location>
        <begin position="249"/>
        <end position="268"/>
    </location>
</feature>
<dbReference type="EMBL" id="MHJU01000023">
    <property type="protein sequence ID" value="OGY72810.1"/>
    <property type="molecule type" value="Genomic_DNA"/>
</dbReference>
<dbReference type="AlphaFoldDB" id="A0A1G2A9U1"/>
<dbReference type="InterPro" id="IPR029044">
    <property type="entry name" value="Nucleotide-diphossugar_trans"/>
</dbReference>
<feature type="transmembrane region" description="Helical" evidence="4">
    <location>
        <begin position="304"/>
        <end position="331"/>
    </location>
</feature>
<evidence type="ECO:0000256" key="4">
    <source>
        <dbReference type="SAM" id="Phobius"/>
    </source>
</evidence>
<name>A0A1G2A9U1_9BACT</name>
<dbReference type="Proteomes" id="UP000178315">
    <property type="component" value="Unassembled WGS sequence"/>
</dbReference>
<comment type="similarity">
    <text evidence="1">Belongs to the glycosyltransferase 2 family.</text>
</comment>
<protein>
    <recommendedName>
        <fullName evidence="5">Glycosyltransferase 2-like domain-containing protein</fullName>
    </recommendedName>
</protein>
<dbReference type="PANTHER" id="PTHR43630">
    <property type="entry name" value="POLY-BETA-1,6-N-ACETYL-D-GLUCOSAMINE SYNTHASE"/>
    <property type="match status" value="1"/>
</dbReference>
<dbReference type="Gene3D" id="3.90.550.10">
    <property type="entry name" value="Spore Coat Polysaccharide Biosynthesis Protein SpsA, Chain A"/>
    <property type="match status" value="1"/>
</dbReference>
<gene>
    <name evidence="6" type="ORF">A3H61_02435</name>
</gene>
<evidence type="ECO:0000256" key="2">
    <source>
        <dbReference type="ARBA" id="ARBA00022676"/>
    </source>
</evidence>
<keyword evidence="4" id="KW-0812">Transmembrane</keyword>
<sequence length="347" mass="39238">MNNQPFVSIIIPCRNEGKFIVACIESILENDYPKDRMEIFVIDGMSTDHTRETVRRFVKRYPFIFLLDNQHKHTAAALNMGIKKSTGSVIMRLDAHTTYTAEYISKCVYYLQKYNADNVGGVIKTIPGSSTVIGKSIAIALAHSFGIGNSKFRTGIKNYREADTVPFGCFKREVFNNIGLFNKNLHRSQDMEFNLRLKKSGGKILLFGDISANYYADKTLLSFIKHNFQNGIWATYPLKFTKQTLSARHYIPCLFVSAILLTLILSMFSAVFKIILLIILALYFTLLIPTAVQISVKQKKPVFILTMPIIFSSLHISYGLGSILGLIKILLDTWNQENNKNSSTMIS</sequence>
<reference evidence="6 7" key="1">
    <citation type="journal article" date="2016" name="Nat. Commun.">
        <title>Thousands of microbial genomes shed light on interconnected biogeochemical processes in an aquifer system.</title>
        <authorList>
            <person name="Anantharaman K."/>
            <person name="Brown C.T."/>
            <person name="Hug L.A."/>
            <person name="Sharon I."/>
            <person name="Castelle C.J."/>
            <person name="Probst A.J."/>
            <person name="Thomas B.C."/>
            <person name="Singh A."/>
            <person name="Wilkins M.J."/>
            <person name="Karaoz U."/>
            <person name="Brodie E.L."/>
            <person name="Williams K.H."/>
            <person name="Hubbard S.S."/>
            <person name="Banfield J.F."/>
        </authorList>
    </citation>
    <scope>NUCLEOTIDE SEQUENCE [LARGE SCALE GENOMIC DNA]</scope>
</reference>
<accession>A0A1G2A9U1</accession>
<comment type="caution">
    <text evidence="6">The sequence shown here is derived from an EMBL/GenBank/DDBJ whole genome shotgun (WGS) entry which is preliminary data.</text>
</comment>
<dbReference type="PANTHER" id="PTHR43630:SF1">
    <property type="entry name" value="POLY-BETA-1,6-N-ACETYL-D-GLUCOSAMINE SYNTHASE"/>
    <property type="match status" value="1"/>
</dbReference>
<dbReference type="InterPro" id="IPR001173">
    <property type="entry name" value="Glyco_trans_2-like"/>
</dbReference>
<dbReference type="SUPFAM" id="SSF53448">
    <property type="entry name" value="Nucleotide-diphospho-sugar transferases"/>
    <property type="match status" value="1"/>
</dbReference>
<evidence type="ECO:0000256" key="1">
    <source>
        <dbReference type="ARBA" id="ARBA00006739"/>
    </source>
</evidence>
<dbReference type="Pfam" id="PF00535">
    <property type="entry name" value="Glycos_transf_2"/>
    <property type="match status" value="1"/>
</dbReference>
<organism evidence="6 7">
    <name type="scientific">Candidatus Jacksonbacteria bacterium RIFCSPLOWO2_02_FULL_44_20</name>
    <dbReference type="NCBI Taxonomy" id="1798460"/>
    <lineage>
        <taxon>Bacteria</taxon>
        <taxon>Candidatus Jacksoniibacteriota</taxon>
    </lineage>
</organism>
<evidence type="ECO:0000313" key="7">
    <source>
        <dbReference type="Proteomes" id="UP000178315"/>
    </source>
</evidence>
<evidence type="ECO:0000259" key="5">
    <source>
        <dbReference type="Pfam" id="PF00535"/>
    </source>
</evidence>
<feature type="transmembrane region" description="Helical" evidence="4">
    <location>
        <begin position="274"/>
        <end position="292"/>
    </location>
</feature>
<dbReference type="GO" id="GO:0016757">
    <property type="term" value="F:glycosyltransferase activity"/>
    <property type="evidence" value="ECO:0007669"/>
    <property type="project" value="UniProtKB-KW"/>
</dbReference>
<proteinExistence type="inferred from homology"/>
<evidence type="ECO:0000256" key="3">
    <source>
        <dbReference type="ARBA" id="ARBA00022679"/>
    </source>
</evidence>
<evidence type="ECO:0000313" key="6">
    <source>
        <dbReference type="EMBL" id="OGY72810.1"/>
    </source>
</evidence>
<dbReference type="CDD" id="cd02525">
    <property type="entry name" value="Succinoglycan_BP_ExoA"/>
    <property type="match status" value="1"/>
</dbReference>